<comment type="similarity">
    <text evidence="2">Belongs to the membrane fusion protein (MFP) (TC 8.A.1) family.</text>
</comment>
<dbReference type="GO" id="GO:0005886">
    <property type="term" value="C:plasma membrane"/>
    <property type="evidence" value="ECO:0007669"/>
    <property type="project" value="UniProtKB-SubCell"/>
</dbReference>
<keyword evidence="11" id="KW-1185">Reference proteome</keyword>
<comment type="caution">
    <text evidence="10">The sequence shown here is derived from an EMBL/GenBank/DDBJ whole genome shotgun (WGS) entry which is preliminary data.</text>
</comment>
<dbReference type="Gene3D" id="2.40.420.20">
    <property type="match status" value="1"/>
</dbReference>
<evidence type="ECO:0000259" key="9">
    <source>
        <dbReference type="Pfam" id="PF25967"/>
    </source>
</evidence>
<protein>
    <submittedName>
        <fullName evidence="10">Toluene efflux pump periplasmic linker protein TtgA</fullName>
    </submittedName>
</protein>
<dbReference type="GO" id="GO:0022857">
    <property type="term" value="F:transmembrane transporter activity"/>
    <property type="evidence" value="ECO:0007669"/>
    <property type="project" value="InterPro"/>
</dbReference>
<feature type="coiled-coil region" evidence="3">
    <location>
        <begin position="117"/>
        <end position="175"/>
    </location>
</feature>
<comment type="subcellular location">
    <subcellularLocation>
        <location evidence="1">Cell envelope</location>
    </subcellularLocation>
</comment>
<dbReference type="Proteomes" id="UP000181901">
    <property type="component" value="Unassembled WGS sequence"/>
</dbReference>
<accession>A0A1J5N290</accession>
<dbReference type="GO" id="GO:0046677">
    <property type="term" value="P:response to antibiotic"/>
    <property type="evidence" value="ECO:0007669"/>
    <property type="project" value="TreeGrafter"/>
</dbReference>
<proteinExistence type="inferred from homology"/>
<evidence type="ECO:0000259" key="8">
    <source>
        <dbReference type="Pfam" id="PF25944"/>
    </source>
</evidence>
<evidence type="ECO:0000256" key="1">
    <source>
        <dbReference type="ARBA" id="ARBA00004196"/>
    </source>
</evidence>
<name>A0A1J5N290_9BACT</name>
<keyword evidence="3" id="KW-0175">Coiled coil</keyword>
<dbReference type="InterPro" id="IPR058624">
    <property type="entry name" value="MdtA-like_HH"/>
</dbReference>
<dbReference type="Gene3D" id="2.40.50.100">
    <property type="match status" value="1"/>
</dbReference>
<evidence type="ECO:0000256" key="2">
    <source>
        <dbReference type="ARBA" id="ARBA00009477"/>
    </source>
</evidence>
<dbReference type="InterPro" id="IPR006143">
    <property type="entry name" value="RND_pump_MFP"/>
</dbReference>
<dbReference type="PANTHER" id="PTHR30158">
    <property type="entry name" value="ACRA/E-RELATED COMPONENT OF DRUG EFFLUX TRANSPORTER"/>
    <property type="match status" value="1"/>
</dbReference>
<dbReference type="SUPFAM" id="SSF111369">
    <property type="entry name" value="HlyD-like secretion proteins"/>
    <property type="match status" value="1"/>
</dbReference>
<feature type="chain" id="PRO_5009635496" evidence="5">
    <location>
        <begin position="33"/>
        <end position="407"/>
    </location>
</feature>
<feature type="signal peptide" evidence="5">
    <location>
        <begin position="1"/>
        <end position="32"/>
    </location>
</feature>
<dbReference type="OrthoDB" id="9772050at2"/>
<dbReference type="InterPro" id="IPR058625">
    <property type="entry name" value="MdtA-like_BSH"/>
</dbReference>
<gene>
    <name evidence="10" type="primary">ttgA</name>
    <name evidence="10" type="ORF">BerOc1_03665</name>
</gene>
<evidence type="ECO:0000313" key="11">
    <source>
        <dbReference type="Proteomes" id="UP000181901"/>
    </source>
</evidence>
<dbReference type="Pfam" id="PF25876">
    <property type="entry name" value="HH_MFP_RND"/>
    <property type="match status" value="1"/>
</dbReference>
<evidence type="ECO:0000313" key="10">
    <source>
        <dbReference type="EMBL" id="OIQ48912.1"/>
    </source>
</evidence>
<dbReference type="Pfam" id="PF25944">
    <property type="entry name" value="Beta-barrel_RND"/>
    <property type="match status" value="1"/>
</dbReference>
<dbReference type="Pfam" id="PF25917">
    <property type="entry name" value="BSH_RND"/>
    <property type="match status" value="1"/>
</dbReference>
<dbReference type="InterPro" id="IPR058627">
    <property type="entry name" value="MdtA-like_C"/>
</dbReference>
<dbReference type="NCBIfam" id="TIGR01730">
    <property type="entry name" value="RND_mfp"/>
    <property type="match status" value="1"/>
</dbReference>
<feature type="domain" description="Multidrug resistance protein MdtA-like barrel-sandwich hybrid" evidence="7">
    <location>
        <begin position="69"/>
        <end position="210"/>
    </location>
</feature>
<keyword evidence="5" id="KW-0732">Signal</keyword>
<dbReference type="Gene3D" id="2.40.30.170">
    <property type="match status" value="1"/>
</dbReference>
<evidence type="ECO:0000256" key="4">
    <source>
        <dbReference type="SAM" id="MobiDB-lite"/>
    </source>
</evidence>
<feature type="domain" description="Multidrug resistance protein MdtA-like alpha-helical hairpin" evidence="6">
    <location>
        <begin position="110"/>
        <end position="179"/>
    </location>
</feature>
<feature type="domain" description="Multidrug resistance protein MdtA-like beta-barrel" evidence="8">
    <location>
        <begin position="216"/>
        <end position="305"/>
    </location>
</feature>
<dbReference type="EMBL" id="LKAQ01000005">
    <property type="protein sequence ID" value="OIQ48912.1"/>
    <property type="molecule type" value="Genomic_DNA"/>
</dbReference>
<dbReference type="PANTHER" id="PTHR30158:SF3">
    <property type="entry name" value="MULTIDRUG EFFLUX PUMP SUBUNIT ACRA-RELATED"/>
    <property type="match status" value="1"/>
</dbReference>
<evidence type="ECO:0000259" key="7">
    <source>
        <dbReference type="Pfam" id="PF25917"/>
    </source>
</evidence>
<evidence type="ECO:0000256" key="3">
    <source>
        <dbReference type="SAM" id="Coils"/>
    </source>
</evidence>
<evidence type="ECO:0000259" key="6">
    <source>
        <dbReference type="Pfam" id="PF25876"/>
    </source>
</evidence>
<dbReference type="Pfam" id="PF25967">
    <property type="entry name" value="RND-MFP_C"/>
    <property type="match status" value="1"/>
</dbReference>
<dbReference type="FunFam" id="2.40.420.20:FF:000001">
    <property type="entry name" value="Efflux RND transporter periplasmic adaptor subunit"/>
    <property type="match status" value="1"/>
</dbReference>
<dbReference type="RefSeq" id="WP_071547339.1">
    <property type="nucleotide sequence ID" value="NZ_LKAQ01000005.1"/>
</dbReference>
<sequence length="407" mass="44064">MASYGIINNTARFKLLSTLFLAVSLLFGCNDGADTAMPASTSRQVSTVAIHRQAVTLTMELSGRTTPFRIAEIRPRISGLIQRRLFTEGSDVKEGEVLYLIDPAPFQAEYNNALAGLKQAQAQLQSVGSKAERYEKLLEAKTVSQQDYDDAASALNELNARIRSLQASLEVARINLGYTKITAPIPGRIGKSSVTDGAIVTAYQSTALTSIQQLDPIYVDVPQSTTELLRIRNSVGKGQFKSNSQQPEVQLILEDGTLYPHEGTLQFSDVTVDQTTGTVTLRAIFPNPDKTLLPGMFVKAVVQEGVDEQAILVPQQGVSRDHRGDPYALIVDDESKVQLRRLVLDRAIDGDWLVVSGLVPGDRVIVEGLQRLQPGTEVKATPFNPAQGQAATPAPDAQPRKQGAGAE</sequence>
<feature type="domain" description="Multidrug resistance protein MdtA-like C-terminal permuted SH3" evidence="9">
    <location>
        <begin position="309"/>
        <end position="371"/>
    </location>
</feature>
<dbReference type="Gene3D" id="1.10.287.470">
    <property type="entry name" value="Helix hairpin bin"/>
    <property type="match status" value="1"/>
</dbReference>
<dbReference type="AlphaFoldDB" id="A0A1J5N290"/>
<evidence type="ECO:0000256" key="5">
    <source>
        <dbReference type="SAM" id="SignalP"/>
    </source>
</evidence>
<organism evidence="10 11">
    <name type="scientific">Pseudodesulfovibrio hydrargyri</name>
    <dbReference type="NCBI Taxonomy" id="2125990"/>
    <lineage>
        <taxon>Bacteria</taxon>
        <taxon>Pseudomonadati</taxon>
        <taxon>Thermodesulfobacteriota</taxon>
        <taxon>Desulfovibrionia</taxon>
        <taxon>Desulfovibrionales</taxon>
        <taxon>Desulfovibrionaceae</taxon>
    </lineage>
</organism>
<reference evidence="10 11" key="1">
    <citation type="submission" date="2015-09" db="EMBL/GenBank/DDBJ databases">
        <title>Genome of Desulfovibrio dechloracetivorans BerOc1, a mercury methylating strain isolated from highly hydrocarbons and metals contaminated coastal sediments.</title>
        <authorList>
            <person name="Goni Urriza M."/>
            <person name="Gassie C."/>
            <person name="Bouchez O."/>
            <person name="Klopp C."/>
            <person name="Ranchou-Peyruse A."/>
            <person name="Remy G."/>
        </authorList>
    </citation>
    <scope>NUCLEOTIDE SEQUENCE [LARGE SCALE GENOMIC DNA]</scope>
    <source>
        <strain evidence="10 11">BerOc1</strain>
    </source>
</reference>
<feature type="region of interest" description="Disordered" evidence="4">
    <location>
        <begin position="377"/>
        <end position="407"/>
    </location>
</feature>
<dbReference type="InterPro" id="IPR058626">
    <property type="entry name" value="MdtA-like_b-barrel"/>
</dbReference>